<evidence type="ECO:0000256" key="3">
    <source>
        <dbReference type="ARBA" id="ARBA00022729"/>
    </source>
</evidence>
<keyword evidence="3" id="KW-0732">Signal</keyword>
<dbReference type="AlphaFoldDB" id="A0A673LJ61"/>
<dbReference type="Pfam" id="PF00084">
    <property type="entry name" value="Sushi"/>
    <property type="match status" value="3"/>
</dbReference>
<dbReference type="PANTHER" id="PTHR45785:SF2">
    <property type="entry name" value="COMPLEMENT FACTOR H-RELATED"/>
    <property type="match status" value="1"/>
</dbReference>
<accession>A0A673LJ61</accession>
<dbReference type="PROSITE" id="PS50923">
    <property type="entry name" value="SUSHI"/>
    <property type="match status" value="4"/>
</dbReference>
<dbReference type="SUPFAM" id="SSF57535">
    <property type="entry name" value="Complement control module/SCR domain"/>
    <property type="match status" value="4"/>
</dbReference>
<feature type="domain" description="Sushi" evidence="6">
    <location>
        <begin position="62"/>
        <end position="125"/>
    </location>
</feature>
<keyword evidence="8" id="KW-1185">Reference proteome</keyword>
<evidence type="ECO:0000256" key="2">
    <source>
        <dbReference type="ARBA" id="ARBA00022659"/>
    </source>
</evidence>
<evidence type="ECO:0000259" key="6">
    <source>
        <dbReference type="PROSITE" id="PS50923"/>
    </source>
</evidence>
<dbReference type="Ensembl" id="ENSSRHT00000080450.1">
    <property type="protein sequence ID" value="ENSSRHP00000078322.1"/>
    <property type="gene ID" value="ENSSRHG00000038854.1"/>
</dbReference>
<comment type="caution">
    <text evidence="5">Lacks conserved residue(s) required for the propagation of feature annotation.</text>
</comment>
<evidence type="ECO:0000313" key="7">
    <source>
        <dbReference type="Ensembl" id="ENSSRHP00000078322.1"/>
    </source>
</evidence>
<dbReference type="Proteomes" id="UP000472270">
    <property type="component" value="Unassembled WGS sequence"/>
</dbReference>
<name>A0A673LJ61_9TELE</name>
<dbReference type="Gene3D" id="2.10.70.10">
    <property type="entry name" value="Complement Module, domain 1"/>
    <property type="match status" value="5"/>
</dbReference>
<dbReference type="InterPro" id="IPR000436">
    <property type="entry name" value="Sushi_SCR_CCP_dom"/>
</dbReference>
<reference evidence="7" key="2">
    <citation type="submission" date="2025-09" db="UniProtKB">
        <authorList>
            <consortium name="Ensembl"/>
        </authorList>
    </citation>
    <scope>IDENTIFICATION</scope>
</reference>
<dbReference type="InterPro" id="IPR035976">
    <property type="entry name" value="Sushi/SCR/CCP_sf"/>
</dbReference>
<protein>
    <submittedName>
        <fullName evidence="7">Complement factor H like 4</fullName>
    </submittedName>
</protein>
<dbReference type="InterPro" id="IPR051503">
    <property type="entry name" value="ComplSys_Reg/VirEntry_Med"/>
</dbReference>
<keyword evidence="2 5" id="KW-0768">Sushi</keyword>
<evidence type="ECO:0000256" key="5">
    <source>
        <dbReference type="PROSITE-ProRule" id="PRU00302"/>
    </source>
</evidence>
<evidence type="ECO:0000313" key="8">
    <source>
        <dbReference type="Proteomes" id="UP000472270"/>
    </source>
</evidence>
<dbReference type="CDD" id="cd00033">
    <property type="entry name" value="CCP"/>
    <property type="match status" value="3"/>
</dbReference>
<organism evidence="7 8">
    <name type="scientific">Sinocyclocheilus rhinocerous</name>
    <dbReference type="NCBI Taxonomy" id="307959"/>
    <lineage>
        <taxon>Eukaryota</taxon>
        <taxon>Metazoa</taxon>
        <taxon>Chordata</taxon>
        <taxon>Craniata</taxon>
        <taxon>Vertebrata</taxon>
        <taxon>Euteleostomi</taxon>
        <taxon>Actinopterygii</taxon>
        <taxon>Neopterygii</taxon>
        <taxon>Teleostei</taxon>
        <taxon>Ostariophysi</taxon>
        <taxon>Cypriniformes</taxon>
        <taxon>Cyprinidae</taxon>
        <taxon>Cyprininae</taxon>
        <taxon>Sinocyclocheilus</taxon>
    </lineage>
</organism>
<evidence type="ECO:0000256" key="4">
    <source>
        <dbReference type="ARBA" id="ARBA00023157"/>
    </source>
</evidence>
<sequence>MTATTSFFNSLTVAENSKKNNYSDSDKLEYNCVHGYVSPRKIIYKCSDNKWIKWRGEKCSFKRCKLPEDILNGHYTIESGRNFVFGMIISAIYFSSYQMMNDTRTCQDGGWDIQLLNYQLPACEGTENGFTDFEELIRYGHKRKDRKKSAASRISMYLQCSKHTIPIDINGCIVSPYKPGHILVFRCTDVNLKMHGQRTIECLSNGKWDHPYPICGEVTCPLNTTENNIKMERFPDLEGPVKPGYSLTFSCNGQGLVLKGQREITCQSNGEWSSPFPECLVSKKCGPPPHVNNADTVEMTKKECNTGERVEYMCFNKYTLDSHPAFSKYLTCQQGEWRGNIKCLMPCSVTVGEMDERGIELAFADQQKMFAPHDDHITFKCQRGKVSVGFALRQKCNDGVITLPVCA</sequence>
<feature type="domain" description="Sushi" evidence="6">
    <location>
        <begin position="218"/>
        <end position="281"/>
    </location>
</feature>
<dbReference type="PANTHER" id="PTHR45785">
    <property type="entry name" value="COMPLEMENT FACTOR H-RELATED"/>
    <property type="match status" value="1"/>
</dbReference>
<evidence type="ECO:0000256" key="1">
    <source>
        <dbReference type="ARBA" id="ARBA00004328"/>
    </source>
</evidence>
<proteinExistence type="predicted"/>
<feature type="domain" description="Sushi" evidence="6">
    <location>
        <begin position="283"/>
        <end position="345"/>
    </location>
</feature>
<comment type="subcellular location">
    <subcellularLocation>
        <location evidence="1">Virion</location>
    </subcellularLocation>
</comment>
<keyword evidence="4" id="KW-1015">Disulfide bond</keyword>
<feature type="domain" description="Sushi" evidence="6">
    <location>
        <begin position="158"/>
        <end position="217"/>
    </location>
</feature>
<dbReference type="SMART" id="SM00032">
    <property type="entry name" value="CCP"/>
    <property type="match status" value="5"/>
</dbReference>
<reference evidence="7" key="1">
    <citation type="submission" date="2025-08" db="UniProtKB">
        <authorList>
            <consortium name="Ensembl"/>
        </authorList>
    </citation>
    <scope>IDENTIFICATION</scope>
</reference>